<keyword evidence="3" id="KW-1185">Reference proteome</keyword>
<proteinExistence type="predicted"/>
<dbReference type="InterPro" id="IPR010711">
    <property type="entry name" value="PLA2G12"/>
</dbReference>
<dbReference type="Pfam" id="PF06951">
    <property type="entry name" value="PLA2G12"/>
    <property type="match status" value="1"/>
</dbReference>
<sequence length="150" mass="16727">MALLRRPVLILLLLLTASVVRCQEQAQTTDWRATLKTIRNGVHKIDTYLNAAADLLGGEDGLCQYDCSDGSKPLPRCCSNPPHRMDVALHCLKQSDLEEKGRRLELTPPSSYAPVYKEKEDSLTSVDGERAEALEQGTHNTFPWHEILGN</sequence>
<organism evidence="2 3">
    <name type="scientific">Saguinus oedipus</name>
    <name type="common">Cotton-top tamarin</name>
    <name type="synonym">Oedipomidas oedipus</name>
    <dbReference type="NCBI Taxonomy" id="9490"/>
    <lineage>
        <taxon>Eukaryota</taxon>
        <taxon>Metazoa</taxon>
        <taxon>Chordata</taxon>
        <taxon>Craniata</taxon>
        <taxon>Vertebrata</taxon>
        <taxon>Euteleostomi</taxon>
        <taxon>Mammalia</taxon>
        <taxon>Eutheria</taxon>
        <taxon>Euarchontoglires</taxon>
        <taxon>Primates</taxon>
        <taxon>Haplorrhini</taxon>
        <taxon>Platyrrhini</taxon>
        <taxon>Cebidae</taxon>
        <taxon>Callitrichinae</taxon>
        <taxon>Saguinus</taxon>
    </lineage>
</organism>
<reference evidence="2 3" key="1">
    <citation type="submission" date="2023-05" db="EMBL/GenBank/DDBJ databases">
        <title>B98-5 Cell Line De Novo Hybrid Assembly: An Optical Mapping Approach.</title>
        <authorList>
            <person name="Kananen K."/>
            <person name="Auerbach J.A."/>
            <person name="Kautto E."/>
            <person name="Blachly J.S."/>
        </authorList>
    </citation>
    <scope>NUCLEOTIDE SEQUENCE [LARGE SCALE GENOMIC DNA]</scope>
    <source>
        <strain evidence="2">B95-8</strain>
        <tissue evidence="2">Cell line</tissue>
    </source>
</reference>
<name>A0ABQ9TJG0_SAGOE</name>
<dbReference type="Proteomes" id="UP001266305">
    <property type="component" value="Unassembled WGS sequence"/>
</dbReference>
<dbReference type="PANTHER" id="PTHR12824:SF7">
    <property type="entry name" value="GROUP XIIA SECRETORY PHOSPHOLIPASE A2"/>
    <property type="match status" value="1"/>
</dbReference>
<dbReference type="EMBL" id="JASSZA010000021">
    <property type="protein sequence ID" value="KAK2084905.1"/>
    <property type="molecule type" value="Genomic_DNA"/>
</dbReference>
<gene>
    <name evidence="2" type="ORF">P7K49_036205</name>
</gene>
<evidence type="ECO:0000256" key="1">
    <source>
        <dbReference type="SAM" id="SignalP"/>
    </source>
</evidence>
<evidence type="ECO:0000313" key="2">
    <source>
        <dbReference type="EMBL" id="KAK2084905.1"/>
    </source>
</evidence>
<keyword evidence="1" id="KW-0732">Signal</keyword>
<evidence type="ECO:0000313" key="3">
    <source>
        <dbReference type="Proteomes" id="UP001266305"/>
    </source>
</evidence>
<accession>A0ABQ9TJG0</accession>
<comment type="caution">
    <text evidence="2">The sequence shown here is derived from an EMBL/GenBank/DDBJ whole genome shotgun (WGS) entry which is preliminary data.</text>
</comment>
<feature type="signal peptide" evidence="1">
    <location>
        <begin position="1"/>
        <end position="22"/>
    </location>
</feature>
<dbReference type="PANTHER" id="PTHR12824">
    <property type="entry name" value="GROUP XII SECRETORY PHOSPHOLIPASE A2 FAMILY MEMBER"/>
    <property type="match status" value="1"/>
</dbReference>
<protein>
    <submittedName>
        <fullName evidence="2">Uncharacterized protein</fullName>
    </submittedName>
</protein>
<feature type="chain" id="PRO_5046654545" evidence="1">
    <location>
        <begin position="23"/>
        <end position="150"/>
    </location>
</feature>